<keyword evidence="18" id="KW-1185">Reference proteome</keyword>
<evidence type="ECO:0000259" key="16">
    <source>
        <dbReference type="PROSITE" id="PS50873"/>
    </source>
</evidence>
<comment type="similarity">
    <text evidence="14">Belongs to the peroxidase family.</text>
</comment>
<evidence type="ECO:0000256" key="14">
    <source>
        <dbReference type="RuleBase" id="RU004241"/>
    </source>
</evidence>
<feature type="binding site" evidence="11">
    <location>
        <position position="85"/>
    </location>
    <ligand>
        <name>Ca(2+)</name>
        <dbReference type="ChEBI" id="CHEBI:29108"/>
        <label>1</label>
    </ligand>
</feature>
<keyword evidence="7" id="KW-0560">Oxidoreductase</keyword>
<dbReference type="GO" id="GO:0020037">
    <property type="term" value="F:heme binding"/>
    <property type="evidence" value="ECO:0007669"/>
    <property type="project" value="InterPro"/>
</dbReference>
<dbReference type="InterPro" id="IPR010255">
    <property type="entry name" value="Haem_peroxidase_sf"/>
</dbReference>
<evidence type="ECO:0000256" key="6">
    <source>
        <dbReference type="ARBA" id="ARBA00022837"/>
    </source>
</evidence>
<proteinExistence type="inferred from homology"/>
<dbReference type="GO" id="GO:0046872">
    <property type="term" value="F:metal ion binding"/>
    <property type="evidence" value="ECO:0007669"/>
    <property type="project" value="UniProtKB-KW"/>
</dbReference>
<dbReference type="PRINTS" id="PR00461">
    <property type="entry name" value="PLPEROXIDASE"/>
</dbReference>
<feature type="binding site" evidence="11">
    <location>
        <position position="87"/>
    </location>
    <ligand>
        <name>Ca(2+)</name>
        <dbReference type="ChEBI" id="CHEBI:29108"/>
        <label>1</label>
    </ligand>
</feature>
<evidence type="ECO:0000256" key="8">
    <source>
        <dbReference type="ARBA" id="ARBA00023004"/>
    </source>
</evidence>
<feature type="active site" description="Proton acceptor" evidence="10">
    <location>
        <position position="81"/>
    </location>
</feature>
<accession>A0AAV9A8D3</accession>
<dbReference type="PROSITE" id="PS50873">
    <property type="entry name" value="PEROXIDASE_4"/>
    <property type="match status" value="1"/>
</dbReference>
<keyword evidence="6 11" id="KW-0106">Calcium</keyword>
<dbReference type="PANTHER" id="PTHR31235">
    <property type="entry name" value="PEROXIDASE 25-RELATED"/>
    <property type="match status" value="1"/>
</dbReference>
<dbReference type="InterPro" id="IPR019794">
    <property type="entry name" value="Peroxidases_AS"/>
</dbReference>
<dbReference type="GO" id="GO:0006979">
    <property type="term" value="P:response to oxidative stress"/>
    <property type="evidence" value="ECO:0007669"/>
    <property type="project" value="InterPro"/>
</dbReference>
<dbReference type="PROSITE" id="PS00436">
    <property type="entry name" value="PEROXIDASE_2"/>
    <property type="match status" value="1"/>
</dbReference>
<feature type="site" description="Transition state stabilizer" evidence="12">
    <location>
        <position position="77"/>
    </location>
</feature>
<dbReference type="InterPro" id="IPR000823">
    <property type="entry name" value="Peroxidase_pln"/>
</dbReference>
<dbReference type="Proteomes" id="UP001179952">
    <property type="component" value="Unassembled WGS sequence"/>
</dbReference>
<feature type="binding site" evidence="11">
    <location>
        <position position="91"/>
    </location>
    <ligand>
        <name>Ca(2+)</name>
        <dbReference type="ChEBI" id="CHEBI:29108"/>
        <label>1</label>
    </ligand>
</feature>
<evidence type="ECO:0000256" key="3">
    <source>
        <dbReference type="ARBA" id="ARBA00022559"/>
    </source>
</evidence>
<keyword evidence="13" id="KW-1015">Disulfide bond</keyword>
<evidence type="ECO:0000256" key="9">
    <source>
        <dbReference type="ARBA" id="ARBA00023324"/>
    </source>
</evidence>
<evidence type="ECO:0000256" key="7">
    <source>
        <dbReference type="ARBA" id="ARBA00023002"/>
    </source>
</evidence>
<feature type="disulfide bond" evidence="13">
    <location>
        <begin position="83"/>
        <end position="88"/>
    </location>
</feature>
<feature type="binding site" evidence="11">
    <location>
        <position position="103"/>
    </location>
    <ligand>
        <name>Ca(2+)</name>
        <dbReference type="ChEBI" id="CHEBI:29108"/>
        <label>1</label>
    </ligand>
</feature>
<reference evidence="17" key="2">
    <citation type="submission" date="2023-06" db="EMBL/GenBank/DDBJ databases">
        <authorList>
            <person name="Ma L."/>
            <person name="Liu K.-W."/>
            <person name="Li Z."/>
            <person name="Hsiao Y.-Y."/>
            <person name="Qi Y."/>
            <person name="Fu T."/>
            <person name="Tang G."/>
            <person name="Zhang D."/>
            <person name="Sun W.-H."/>
            <person name="Liu D.-K."/>
            <person name="Li Y."/>
            <person name="Chen G.-Z."/>
            <person name="Liu X.-D."/>
            <person name="Liao X.-Y."/>
            <person name="Jiang Y.-T."/>
            <person name="Yu X."/>
            <person name="Hao Y."/>
            <person name="Huang J."/>
            <person name="Zhao X.-W."/>
            <person name="Ke S."/>
            <person name="Chen Y.-Y."/>
            <person name="Wu W.-L."/>
            <person name="Hsu J.-L."/>
            <person name="Lin Y.-F."/>
            <person name="Huang M.-D."/>
            <person name="Li C.-Y."/>
            <person name="Huang L."/>
            <person name="Wang Z.-W."/>
            <person name="Zhao X."/>
            <person name="Zhong W.-Y."/>
            <person name="Peng D.-H."/>
            <person name="Ahmad S."/>
            <person name="Lan S."/>
            <person name="Zhang J.-S."/>
            <person name="Tsai W.-C."/>
            <person name="Van De Peer Y."/>
            <person name="Liu Z.-J."/>
        </authorList>
    </citation>
    <scope>NUCLEOTIDE SEQUENCE</scope>
    <source>
        <strain evidence="17">SCP</strain>
        <tissue evidence="17">Leaves</tissue>
    </source>
</reference>
<evidence type="ECO:0000256" key="11">
    <source>
        <dbReference type="PIRSR" id="PIRSR600823-3"/>
    </source>
</evidence>
<comment type="catalytic activity">
    <reaction evidence="1">
        <text>2 a phenolic donor + H2O2 = 2 a phenolic radical donor + 2 H2O</text>
        <dbReference type="Rhea" id="RHEA:56136"/>
        <dbReference type="ChEBI" id="CHEBI:15377"/>
        <dbReference type="ChEBI" id="CHEBI:16240"/>
        <dbReference type="ChEBI" id="CHEBI:139520"/>
        <dbReference type="ChEBI" id="CHEBI:139521"/>
        <dbReference type="EC" id="1.11.1.7"/>
    </reaction>
</comment>
<feature type="region of interest" description="Disordered" evidence="15">
    <location>
        <begin position="98"/>
        <end position="122"/>
    </location>
</feature>
<dbReference type="InterPro" id="IPR002016">
    <property type="entry name" value="Haem_peroxidase"/>
</dbReference>
<keyword evidence="9" id="KW-0376">Hydrogen peroxide</keyword>
<reference evidence="17" key="1">
    <citation type="journal article" date="2023" name="Nat. Commun.">
        <title>Diploid and tetraploid genomes of Acorus and the evolution of monocots.</title>
        <authorList>
            <person name="Ma L."/>
            <person name="Liu K.W."/>
            <person name="Li Z."/>
            <person name="Hsiao Y.Y."/>
            <person name="Qi Y."/>
            <person name="Fu T."/>
            <person name="Tang G.D."/>
            <person name="Zhang D."/>
            <person name="Sun W.H."/>
            <person name="Liu D.K."/>
            <person name="Li Y."/>
            <person name="Chen G.Z."/>
            <person name="Liu X.D."/>
            <person name="Liao X.Y."/>
            <person name="Jiang Y.T."/>
            <person name="Yu X."/>
            <person name="Hao Y."/>
            <person name="Huang J."/>
            <person name="Zhao X.W."/>
            <person name="Ke S."/>
            <person name="Chen Y.Y."/>
            <person name="Wu W.L."/>
            <person name="Hsu J.L."/>
            <person name="Lin Y.F."/>
            <person name="Huang M.D."/>
            <person name="Li C.Y."/>
            <person name="Huang L."/>
            <person name="Wang Z.W."/>
            <person name="Zhao X."/>
            <person name="Zhong W.Y."/>
            <person name="Peng D.H."/>
            <person name="Ahmad S."/>
            <person name="Lan S."/>
            <person name="Zhang J.S."/>
            <person name="Tsai W.C."/>
            <person name="Van de Peer Y."/>
            <person name="Liu Z.J."/>
        </authorList>
    </citation>
    <scope>NUCLEOTIDE SEQUENCE</scope>
    <source>
        <strain evidence="17">SCP</strain>
    </source>
</reference>
<evidence type="ECO:0000256" key="1">
    <source>
        <dbReference type="ARBA" id="ARBA00000189"/>
    </source>
</evidence>
<evidence type="ECO:0000256" key="15">
    <source>
        <dbReference type="SAM" id="MobiDB-lite"/>
    </source>
</evidence>
<keyword evidence="4" id="KW-0349">Heme</keyword>
<evidence type="ECO:0000256" key="2">
    <source>
        <dbReference type="ARBA" id="ARBA00001970"/>
    </source>
</evidence>
<name>A0AAV9A8D3_ACOGR</name>
<evidence type="ECO:0000313" key="18">
    <source>
        <dbReference type="Proteomes" id="UP001179952"/>
    </source>
</evidence>
<gene>
    <name evidence="17" type="ORF">QJS04_geneDACA002386</name>
</gene>
<dbReference type="Gene3D" id="1.10.520.10">
    <property type="match status" value="1"/>
</dbReference>
<keyword evidence="8" id="KW-0408">Iron</keyword>
<comment type="cofactor">
    <cofactor evidence="2">
        <name>heme b</name>
        <dbReference type="ChEBI" id="CHEBI:60344"/>
    </cofactor>
</comment>
<feature type="binding site" evidence="11">
    <location>
        <position position="82"/>
    </location>
    <ligand>
        <name>Ca(2+)</name>
        <dbReference type="ChEBI" id="CHEBI:29108"/>
        <label>1</label>
    </ligand>
</feature>
<dbReference type="EMBL" id="JAUJYN010000011">
    <property type="protein sequence ID" value="KAK1260457.1"/>
    <property type="molecule type" value="Genomic_DNA"/>
</dbReference>
<keyword evidence="5 11" id="KW-0479">Metal-binding</keyword>
<evidence type="ECO:0000256" key="12">
    <source>
        <dbReference type="PIRSR" id="PIRSR600823-4"/>
    </source>
</evidence>
<evidence type="ECO:0000256" key="13">
    <source>
        <dbReference type="PIRSR" id="PIRSR600823-5"/>
    </source>
</evidence>
<organism evidence="17 18">
    <name type="scientific">Acorus gramineus</name>
    <name type="common">Dwarf sweet flag</name>
    <dbReference type="NCBI Taxonomy" id="55184"/>
    <lineage>
        <taxon>Eukaryota</taxon>
        <taxon>Viridiplantae</taxon>
        <taxon>Streptophyta</taxon>
        <taxon>Embryophyta</taxon>
        <taxon>Tracheophyta</taxon>
        <taxon>Spermatophyta</taxon>
        <taxon>Magnoliopsida</taxon>
        <taxon>Liliopsida</taxon>
        <taxon>Acoraceae</taxon>
        <taxon>Acorus</taxon>
    </lineage>
</organism>
<dbReference type="Pfam" id="PF00141">
    <property type="entry name" value="peroxidase"/>
    <property type="match status" value="1"/>
</dbReference>
<dbReference type="SUPFAM" id="SSF48113">
    <property type="entry name" value="Heme-dependent peroxidases"/>
    <property type="match status" value="1"/>
</dbReference>
<sequence>MNEVACEATPLILIKMKVQSVSMMVVFLLIALLFGLSSSQLQVDFYDSTCPTAEGIVRQTVDSFLSQNPGLGAGLIRLHFHDCFVRGCEGSVLLDSTPGNIAEKDSPPNLTLRGPTVTDKFR</sequence>
<comment type="cofactor">
    <cofactor evidence="11">
        <name>Ca(2+)</name>
        <dbReference type="ChEBI" id="CHEBI:29108"/>
    </cofactor>
    <text evidence="11">Binds 2 calcium ions per subunit.</text>
</comment>
<protein>
    <submittedName>
        <fullName evidence="17">Peroxidase 30</fullName>
    </submittedName>
</protein>
<evidence type="ECO:0000313" key="17">
    <source>
        <dbReference type="EMBL" id="KAK1260457.1"/>
    </source>
</evidence>
<evidence type="ECO:0000256" key="10">
    <source>
        <dbReference type="PIRSR" id="PIRSR600823-1"/>
    </source>
</evidence>
<dbReference type="GO" id="GO:0042744">
    <property type="term" value="P:hydrogen peroxide catabolic process"/>
    <property type="evidence" value="ECO:0007669"/>
    <property type="project" value="UniProtKB-KW"/>
</dbReference>
<keyword evidence="3 17" id="KW-0575">Peroxidase</keyword>
<evidence type="ECO:0000256" key="5">
    <source>
        <dbReference type="ARBA" id="ARBA00022723"/>
    </source>
</evidence>
<comment type="caution">
    <text evidence="17">The sequence shown here is derived from an EMBL/GenBank/DDBJ whole genome shotgun (WGS) entry which is preliminary data.</text>
</comment>
<dbReference type="AlphaFoldDB" id="A0AAV9A8D3"/>
<feature type="domain" description="Plant heme peroxidase family profile" evidence="16">
    <location>
        <begin position="40"/>
        <end position="122"/>
    </location>
</feature>
<evidence type="ECO:0000256" key="4">
    <source>
        <dbReference type="ARBA" id="ARBA00022617"/>
    </source>
</evidence>
<dbReference type="GO" id="GO:0140825">
    <property type="term" value="F:lactoperoxidase activity"/>
    <property type="evidence" value="ECO:0007669"/>
    <property type="project" value="UniProtKB-EC"/>
</dbReference>